<sequence length="69" mass="8411">HLLRKPLTVIDQFHSHLEPMKFLRQDTFHEQIKDEMNVVKIDGFDKRIDPTRFLSIHCFLFSYFSFCPR</sequence>
<keyword evidence="3" id="KW-0808">Transferase</keyword>
<evidence type="ECO:0000259" key="8">
    <source>
        <dbReference type="Pfam" id="PF02434"/>
    </source>
</evidence>
<keyword evidence="2" id="KW-0328">Glycosyltransferase</keyword>
<dbReference type="Proteomes" id="UP001233999">
    <property type="component" value="Unassembled WGS sequence"/>
</dbReference>
<evidence type="ECO:0000256" key="5">
    <source>
        <dbReference type="ARBA" id="ARBA00022968"/>
    </source>
</evidence>
<feature type="domain" description="Fringe-like glycosyltransferase" evidence="8">
    <location>
        <begin position="2"/>
        <end position="52"/>
    </location>
</feature>
<evidence type="ECO:0000256" key="2">
    <source>
        <dbReference type="ARBA" id="ARBA00022676"/>
    </source>
</evidence>
<dbReference type="GO" id="GO:0016757">
    <property type="term" value="F:glycosyltransferase activity"/>
    <property type="evidence" value="ECO:0007669"/>
    <property type="project" value="UniProtKB-KW"/>
</dbReference>
<evidence type="ECO:0000256" key="6">
    <source>
        <dbReference type="ARBA" id="ARBA00022989"/>
    </source>
</evidence>
<keyword evidence="10" id="KW-1185">Reference proteome</keyword>
<evidence type="ECO:0000256" key="7">
    <source>
        <dbReference type="ARBA" id="ARBA00023136"/>
    </source>
</evidence>
<keyword evidence="7" id="KW-0472">Membrane</keyword>
<accession>A0AAD8A051</accession>
<evidence type="ECO:0000313" key="10">
    <source>
        <dbReference type="Proteomes" id="UP001233999"/>
    </source>
</evidence>
<dbReference type="GO" id="GO:0016020">
    <property type="term" value="C:membrane"/>
    <property type="evidence" value="ECO:0007669"/>
    <property type="project" value="UniProtKB-SubCell"/>
</dbReference>
<evidence type="ECO:0000313" key="9">
    <source>
        <dbReference type="EMBL" id="KAJ9590165.1"/>
    </source>
</evidence>
<organism evidence="9 10">
    <name type="scientific">Diploptera punctata</name>
    <name type="common">Pacific beetle cockroach</name>
    <dbReference type="NCBI Taxonomy" id="6984"/>
    <lineage>
        <taxon>Eukaryota</taxon>
        <taxon>Metazoa</taxon>
        <taxon>Ecdysozoa</taxon>
        <taxon>Arthropoda</taxon>
        <taxon>Hexapoda</taxon>
        <taxon>Insecta</taxon>
        <taxon>Pterygota</taxon>
        <taxon>Neoptera</taxon>
        <taxon>Polyneoptera</taxon>
        <taxon>Dictyoptera</taxon>
        <taxon>Blattodea</taxon>
        <taxon>Blaberoidea</taxon>
        <taxon>Blaberidae</taxon>
        <taxon>Diplopterinae</taxon>
        <taxon>Diploptera</taxon>
    </lineage>
</organism>
<dbReference type="Gene3D" id="3.90.550.50">
    <property type="match status" value="1"/>
</dbReference>
<dbReference type="AlphaFoldDB" id="A0AAD8A051"/>
<reference evidence="9" key="2">
    <citation type="submission" date="2023-05" db="EMBL/GenBank/DDBJ databases">
        <authorList>
            <person name="Fouks B."/>
        </authorList>
    </citation>
    <scope>NUCLEOTIDE SEQUENCE</scope>
    <source>
        <strain evidence="9">Stay&amp;Tobe</strain>
        <tissue evidence="9">Testes</tissue>
    </source>
</reference>
<evidence type="ECO:0000256" key="1">
    <source>
        <dbReference type="ARBA" id="ARBA00004606"/>
    </source>
</evidence>
<reference evidence="9" key="1">
    <citation type="journal article" date="2023" name="IScience">
        <title>Live-bearing cockroach genome reveals convergent evolutionary mechanisms linked to viviparity in insects and beyond.</title>
        <authorList>
            <person name="Fouks B."/>
            <person name="Harrison M.C."/>
            <person name="Mikhailova A.A."/>
            <person name="Marchal E."/>
            <person name="English S."/>
            <person name="Carruthers M."/>
            <person name="Jennings E.C."/>
            <person name="Chiamaka E.L."/>
            <person name="Frigard R.A."/>
            <person name="Pippel M."/>
            <person name="Attardo G.M."/>
            <person name="Benoit J.B."/>
            <person name="Bornberg-Bauer E."/>
            <person name="Tobe S.S."/>
        </authorList>
    </citation>
    <scope>NUCLEOTIDE SEQUENCE</scope>
    <source>
        <strain evidence="9">Stay&amp;Tobe</strain>
    </source>
</reference>
<feature type="non-terminal residue" evidence="9">
    <location>
        <position position="1"/>
    </location>
</feature>
<evidence type="ECO:0000256" key="4">
    <source>
        <dbReference type="ARBA" id="ARBA00022692"/>
    </source>
</evidence>
<proteinExistence type="predicted"/>
<protein>
    <recommendedName>
        <fullName evidence="8">Fringe-like glycosyltransferase domain-containing protein</fullName>
    </recommendedName>
</protein>
<comment type="subcellular location">
    <subcellularLocation>
        <location evidence="1">Membrane</location>
        <topology evidence="1">Single-pass type II membrane protein</topology>
    </subcellularLocation>
</comment>
<keyword evidence="6" id="KW-1133">Transmembrane helix</keyword>
<keyword evidence="5" id="KW-0735">Signal-anchor</keyword>
<evidence type="ECO:0000256" key="3">
    <source>
        <dbReference type="ARBA" id="ARBA00022679"/>
    </source>
</evidence>
<name>A0AAD8A051_DIPPU</name>
<dbReference type="InterPro" id="IPR003378">
    <property type="entry name" value="Fringe-like_glycosylTrfase"/>
</dbReference>
<dbReference type="Pfam" id="PF02434">
    <property type="entry name" value="Fringe"/>
    <property type="match status" value="1"/>
</dbReference>
<dbReference type="EMBL" id="JASPKZ010004553">
    <property type="protein sequence ID" value="KAJ9590165.1"/>
    <property type="molecule type" value="Genomic_DNA"/>
</dbReference>
<keyword evidence="4" id="KW-0812">Transmembrane</keyword>
<gene>
    <name evidence="9" type="ORF">L9F63_016721</name>
</gene>
<comment type="caution">
    <text evidence="9">The sequence shown here is derived from an EMBL/GenBank/DDBJ whole genome shotgun (WGS) entry which is preliminary data.</text>
</comment>